<dbReference type="EMBL" id="JX094501">
    <property type="protein sequence ID" value="AFO71462.1"/>
    <property type="molecule type" value="Genomic_DNA"/>
</dbReference>
<reference evidence="1 2" key="1">
    <citation type="submission" date="2012-05" db="EMBL/GenBank/DDBJ databases">
        <title>Complete Genome Sequence of Staphylococcus aureus Bacteriophage SA13.</title>
        <authorList>
            <person name="Shin H."/>
            <person name="Lee J.-H."/>
            <person name="Chang Y."/>
            <person name="Ryu S."/>
        </authorList>
    </citation>
    <scope>NUCLEOTIDE SEQUENCE [LARGE SCALE GENOMIC DNA]</scope>
</reference>
<keyword evidence="2" id="KW-1185">Reference proteome</keyword>
<dbReference type="GeneID" id="16840877"/>
<dbReference type="KEGG" id="vg:16840877"/>
<evidence type="ECO:0000313" key="1">
    <source>
        <dbReference type="EMBL" id="AFO71462.1"/>
    </source>
</evidence>
<sequence length="114" mass="13595">MRQQVTVSNKTLKKKFMFNIKRKTEEVKMYYEIGEIIRKNIHVNGFDFKLFILKGHMGISIQVKDMNNVPIKHAYVVDENDLDMASDLFNQAIDEWIENNTDEQDRLINLVMKW</sequence>
<proteinExistence type="predicted"/>
<dbReference type="Pfam" id="PF06531">
    <property type="entry name" value="DUF1108"/>
    <property type="match status" value="1"/>
</dbReference>
<evidence type="ECO:0008006" key="3">
    <source>
        <dbReference type="Google" id="ProtNLM"/>
    </source>
</evidence>
<protein>
    <recommendedName>
        <fullName evidence="3">DUF1108 family protein</fullName>
    </recommendedName>
</protein>
<name>R4IG75_9CAUD</name>
<dbReference type="RefSeq" id="YP_008320211.1">
    <property type="nucleotide sequence ID" value="NC_021863.1"/>
</dbReference>
<accession>R4IG75</accession>
<organism evidence="1 2">
    <name type="scientific">Staphylococcus phage SA13</name>
    <dbReference type="NCBI Taxonomy" id="1195086"/>
    <lineage>
        <taxon>Viruses</taxon>
        <taxon>Duplodnaviria</taxon>
        <taxon>Heunggongvirae</taxon>
        <taxon>Uroviricota</taxon>
        <taxon>Caudoviricetes</taxon>
        <taxon>Azeredovirinae</taxon>
        <taxon>Phietavirus</taxon>
        <taxon>Phietavirus SA13</taxon>
    </lineage>
</organism>
<dbReference type="Proteomes" id="UP000202568">
    <property type="component" value="Segment"/>
</dbReference>
<evidence type="ECO:0000313" key="2">
    <source>
        <dbReference type="Proteomes" id="UP000202568"/>
    </source>
</evidence>
<dbReference type="OrthoDB" id="19021at10239"/>
<dbReference type="InterPro" id="IPR009494">
    <property type="entry name" value="DUF1108"/>
</dbReference>
<gene>
    <name evidence="1" type="ORF">SA13_11</name>
</gene>